<dbReference type="GO" id="GO:0016491">
    <property type="term" value="F:oxidoreductase activity"/>
    <property type="evidence" value="ECO:0007669"/>
    <property type="project" value="TreeGrafter"/>
</dbReference>
<dbReference type="InterPro" id="IPR000683">
    <property type="entry name" value="Gfo/Idh/MocA-like_OxRdtase_N"/>
</dbReference>
<comment type="caution">
    <text evidence="2">The sequence shown here is derived from an EMBL/GenBank/DDBJ whole genome shotgun (WGS) entry which is preliminary data.</text>
</comment>
<evidence type="ECO:0000313" key="3">
    <source>
        <dbReference type="Proteomes" id="UP001212841"/>
    </source>
</evidence>
<dbReference type="GO" id="GO:0000166">
    <property type="term" value="F:nucleotide binding"/>
    <property type="evidence" value="ECO:0007669"/>
    <property type="project" value="InterPro"/>
</dbReference>
<dbReference type="PANTHER" id="PTHR42840">
    <property type="entry name" value="NAD(P)-BINDING ROSSMANN-FOLD SUPERFAMILY PROTEIN-RELATED"/>
    <property type="match status" value="1"/>
</dbReference>
<dbReference type="Gene3D" id="3.40.50.720">
    <property type="entry name" value="NAD(P)-binding Rossmann-like Domain"/>
    <property type="match status" value="1"/>
</dbReference>
<evidence type="ECO:0000259" key="1">
    <source>
        <dbReference type="Pfam" id="PF01408"/>
    </source>
</evidence>
<dbReference type="PANTHER" id="PTHR42840:SF6">
    <property type="entry name" value="BINDING ROSSMANN FOLD OXIDOREDUCTASE, PUTATIVE (AFU_ORTHOLOGUE AFUA_3G11930)-RELATED"/>
    <property type="match status" value="1"/>
</dbReference>
<proteinExistence type="predicted"/>
<gene>
    <name evidence="2" type="ORF">HK097_008653</name>
</gene>
<dbReference type="GO" id="GO:0005737">
    <property type="term" value="C:cytoplasm"/>
    <property type="evidence" value="ECO:0007669"/>
    <property type="project" value="TreeGrafter"/>
</dbReference>
<organism evidence="2 3">
    <name type="scientific">Rhizophlyctis rosea</name>
    <dbReference type="NCBI Taxonomy" id="64517"/>
    <lineage>
        <taxon>Eukaryota</taxon>
        <taxon>Fungi</taxon>
        <taxon>Fungi incertae sedis</taxon>
        <taxon>Chytridiomycota</taxon>
        <taxon>Chytridiomycota incertae sedis</taxon>
        <taxon>Chytridiomycetes</taxon>
        <taxon>Rhizophlyctidales</taxon>
        <taxon>Rhizophlyctidaceae</taxon>
        <taxon>Rhizophlyctis</taxon>
    </lineage>
</organism>
<dbReference type="Gene3D" id="3.30.360.10">
    <property type="entry name" value="Dihydrodipicolinate Reductase, domain 2"/>
    <property type="match status" value="1"/>
</dbReference>
<protein>
    <recommendedName>
        <fullName evidence="1">Gfo/Idh/MocA-like oxidoreductase N-terminal domain-containing protein</fullName>
    </recommendedName>
</protein>
<dbReference type="GO" id="GO:0006740">
    <property type="term" value="P:NADPH regeneration"/>
    <property type="evidence" value="ECO:0007669"/>
    <property type="project" value="TreeGrafter"/>
</dbReference>
<dbReference type="InterPro" id="IPR036291">
    <property type="entry name" value="NAD(P)-bd_dom_sf"/>
</dbReference>
<dbReference type="Pfam" id="PF01408">
    <property type="entry name" value="GFO_IDH_MocA"/>
    <property type="match status" value="1"/>
</dbReference>
<dbReference type="AlphaFoldDB" id="A0AAD5SPY8"/>
<accession>A0AAD5SPY8</accession>
<feature type="domain" description="Gfo/Idh/MocA-like oxidoreductase N-terminal" evidence="1">
    <location>
        <begin position="12"/>
        <end position="123"/>
    </location>
</feature>
<dbReference type="SUPFAM" id="SSF51735">
    <property type="entry name" value="NAD(P)-binding Rossmann-fold domains"/>
    <property type="match status" value="1"/>
</dbReference>
<keyword evidence="3" id="KW-1185">Reference proteome</keyword>
<reference evidence="2" key="1">
    <citation type="submission" date="2020-05" db="EMBL/GenBank/DDBJ databases">
        <title>Phylogenomic resolution of chytrid fungi.</title>
        <authorList>
            <person name="Stajich J.E."/>
            <person name="Amses K."/>
            <person name="Simmons R."/>
            <person name="Seto K."/>
            <person name="Myers J."/>
            <person name="Bonds A."/>
            <person name="Quandt C.A."/>
            <person name="Barry K."/>
            <person name="Liu P."/>
            <person name="Grigoriev I."/>
            <person name="Longcore J.E."/>
            <person name="James T.Y."/>
        </authorList>
    </citation>
    <scope>NUCLEOTIDE SEQUENCE</scope>
    <source>
        <strain evidence="2">JEL0318</strain>
    </source>
</reference>
<dbReference type="EMBL" id="JADGJD010000052">
    <property type="protein sequence ID" value="KAJ3055944.1"/>
    <property type="molecule type" value="Genomic_DNA"/>
</dbReference>
<name>A0AAD5SPY8_9FUNG</name>
<sequence>MRRRGKIDRLAMVGTTGKKNAQIREHLAAGVGAYNGIDTNADIYPEDGVEKDYEAYKAAIDSMKPGDGVTIFTPDDTHFDIALYAIQHKLHVLIAKPSVKTVEKQSILIQEARKNGVICGVEFHKRFDPMYADAALRMPLLGDFSFYSSYMAQPKAQLLTFRSWAGKSSDISYYLNSHHIDIHTWGVKDIAVPISVTASAATGVATKAPYSCVEGTEDTITLLVKWRNIHSGNLGTAVYTSSWIAPKGDVHTQQYFHYMGHTGELRIDQAHRGYTSALDDAAYASHNPLYIRYTPDDKGNYVGQGCYSHRSIEEWADACAKVNEGKITVQEAERLIPTIESSAVVTAILEAGRKSLDAGGVTVEIEKYDV</sequence>
<dbReference type="Proteomes" id="UP001212841">
    <property type="component" value="Unassembled WGS sequence"/>
</dbReference>
<evidence type="ECO:0000313" key="2">
    <source>
        <dbReference type="EMBL" id="KAJ3055944.1"/>
    </source>
</evidence>